<dbReference type="PROSITE" id="PS50991">
    <property type="entry name" value="PYR_CT"/>
    <property type="match status" value="1"/>
</dbReference>
<dbReference type="InterPro" id="IPR013785">
    <property type="entry name" value="Aldolase_TIM"/>
</dbReference>
<dbReference type="InterPro" id="IPR000891">
    <property type="entry name" value="PYR_CT"/>
</dbReference>
<keyword evidence="1" id="KW-0464">Manganese</keyword>
<evidence type="ECO:0000256" key="1">
    <source>
        <dbReference type="ARBA" id="ARBA00023211"/>
    </source>
</evidence>
<dbReference type="EMBL" id="CACVAW010000002">
    <property type="protein sequence ID" value="CAA6800062.1"/>
    <property type="molecule type" value="Genomic_DNA"/>
</dbReference>
<name>A0A6S6SAT7_9BACT</name>
<organism evidence="3">
    <name type="scientific">uncultured Campylobacterales bacterium</name>
    <dbReference type="NCBI Taxonomy" id="352960"/>
    <lineage>
        <taxon>Bacteria</taxon>
        <taxon>Pseudomonadati</taxon>
        <taxon>Campylobacterota</taxon>
        <taxon>Epsilonproteobacteria</taxon>
        <taxon>Campylobacterales</taxon>
        <taxon>environmental samples</taxon>
    </lineage>
</organism>
<dbReference type="InterPro" id="IPR050073">
    <property type="entry name" value="2-IPM_HCS-like"/>
</dbReference>
<evidence type="ECO:0000259" key="2">
    <source>
        <dbReference type="PROSITE" id="PS50991"/>
    </source>
</evidence>
<dbReference type="GO" id="GO:0008701">
    <property type="term" value="F:4-hydroxy-2-oxovalerate aldolase activity"/>
    <property type="evidence" value="ECO:0007669"/>
    <property type="project" value="UniProtKB-EC"/>
</dbReference>
<sequence length="320" mass="36621">MGKGNWLESRKDIKILDCTIRDGGLINNYHFSDEFVKATYNACVDSGIEYMEIGKICSKTIMSEKEYGKFNFSEEKDIRAIVGENNTDLKLAVMADIGRTLKEEILPKKDSVIDMIRVATYIHQIPKALELIEDAHQKGYKTAINIMAISKVFESDLDDALKLLCDSNVDIIYLVDSFGSFYSEQIKELTNKYMKFAKDSGKEVGIHTHNNQQLAYANIIESLILGTSYLDTTICGMGRGAGNCPTELLMTFLKNPKYKLKPMLKFIEEYMVKMQKKENWGYSIPYMITGYLNEHPRSAIKFIDDNRTDFMKFDDELKNI</sequence>
<reference evidence="3" key="1">
    <citation type="submission" date="2020-01" db="EMBL/GenBank/DDBJ databases">
        <authorList>
            <person name="Meier V. D."/>
            <person name="Meier V D."/>
        </authorList>
    </citation>
    <scope>NUCLEOTIDE SEQUENCE</scope>
    <source>
        <strain evidence="3">HLG_WM_MAG_12</strain>
    </source>
</reference>
<protein>
    <submittedName>
        <fullName evidence="3">4-hydroxy-2-oxovalerate aldolase (EC)</fullName>
        <ecNumber evidence="3">4.1.3.39</ecNumber>
    </submittedName>
</protein>
<dbReference type="CDD" id="cd07944">
    <property type="entry name" value="DRE_TIM_HOA_like"/>
    <property type="match status" value="1"/>
</dbReference>
<feature type="domain" description="Pyruvate carboxyltransferase" evidence="2">
    <location>
        <begin position="13"/>
        <end position="268"/>
    </location>
</feature>
<dbReference type="GO" id="GO:0003852">
    <property type="term" value="F:2-isopropylmalate synthase activity"/>
    <property type="evidence" value="ECO:0007669"/>
    <property type="project" value="TreeGrafter"/>
</dbReference>
<evidence type="ECO:0000313" key="3">
    <source>
        <dbReference type="EMBL" id="CAA6800062.1"/>
    </source>
</evidence>
<dbReference type="Gene3D" id="3.20.20.70">
    <property type="entry name" value="Aldolase class I"/>
    <property type="match status" value="1"/>
</dbReference>
<proteinExistence type="predicted"/>
<dbReference type="AlphaFoldDB" id="A0A6S6SAT7"/>
<dbReference type="EC" id="4.1.3.39" evidence="3"/>
<accession>A0A6S6SAT7</accession>
<keyword evidence="3" id="KW-0456">Lyase</keyword>
<gene>
    <name evidence="3" type="ORF">HELGO_WM10636</name>
</gene>
<dbReference type="Pfam" id="PF00682">
    <property type="entry name" value="HMGL-like"/>
    <property type="match status" value="1"/>
</dbReference>
<dbReference type="PANTHER" id="PTHR10277">
    <property type="entry name" value="HOMOCITRATE SYNTHASE-RELATED"/>
    <property type="match status" value="1"/>
</dbReference>
<dbReference type="PANTHER" id="PTHR10277:SF9">
    <property type="entry name" value="2-ISOPROPYLMALATE SYNTHASE 1, CHLOROPLASTIC-RELATED"/>
    <property type="match status" value="1"/>
</dbReference>
<dbReference type="SUPFAM" id="SSF51569">
    <property type="entry name" value="Aldolase"/>
    <property type="match status" value="1"/>
</dbReference>
<dbReference type="GO" id="GO:0009098">
    <property type="term" value="P:L-leucine biosynthetic process"/>
    <property type="evidence" value="ECO:0007669"/>
    <property type="project" value="TreeGrafter"/>
</dbReference>